<name>X0UFM0_9ZZZZ</name>
<sequence length="196" mass="21431">QTGGIGKSAGGPYESSGGFLAQRLIGLINATPADQESLWRSQKNIMRLTFDGDIMALEPGDLRIEEMLEGGNYGADLSANFTFTVETDTDDNPRILKIQENGAVLEHRTWYAVRNVGDWSDVADFILQYVVQVGDADKDGQVLTKDILTVNVVIPTFSAADDDRRDIDGDGRILTKDILWTNVKIPSFAVSKPSGH</sequence>
<protein>
    <recommendedName>
        <fullName evidence="2">Dockerin domain-containing protein</fullName>
    </recommendedName>
</protein>
<feature type="non-terminal residue" evidence="1">
    <location>
        <position position="1"/>
    </location>
</feature>
<evidence type="ECO:0008006" key="2">
    <source>
        <dbReference type="Google" id="ProtNLM"/>
    </source>
</evidence>
<accession>X0UFM0</accession>
<gene>
    <name evidence="1" type="ORF">S01H1_24780</name>
</gene>
<comment type="caution">
    <text evidence="1">The sequence shown here is derived from an EMBL/GenBank/DDBJ whole genome shotgun (WGS) entry which is preliminary data.</text>
</comment>
<reference evidence="1" key="1">
    <citation type="journal article" date="2014" name="Front. Microbiol.">
        <title>High frequency of phylogenetically diverse reductive dehalogenase-homologous genes in deep subseafloor sedimentary metagenomes.</title>
        <authorList>
            <person name="Kawai M."/>
            <person name="Futagami T."/>
            <person name="Toyoda A."/>
            <person name="Takaki Y."/>
            <person name="Nishi S."/>
            <person name="Hori S."/>
            <person name="Arai W."/>
            <person name="Tsubouchi T."/>
            <person name="Morono Y."/>
            <person name="Uchiyama I."/>
            <person name="Ito T."/>
            <person name="Fujiyama A."/>
            <person name="Inagaki F."/>
            <person name="Takami H."/>
        </authorList>
    </citation>
    <scope>NUCLEOTIDE SEQUENCE</scope>
    <source>
        <strain evidence="1">Expedition CK06-06</strain>
    </source>
</reference>
<proteinExistence type="predicted"/>
<organism evidence="1">
    <name type="scientific">marine sediment metagenome</name>
    <dbReference type="NCBI Taxonomy" id="412755"/>
    <lineage>
        <taxon>unclassified sequences</taxon>
        <taxon>metagenomes</taxon>
        <taxon>ecological metagenomes</taxon>
    </lineage>
</organism>
<dbReference type="AlphaFoldDB" id="X0UFM0"/>
<dbReference type="EMBL" id="BARS01014921">
    <property type="protein sequence ID" value="GAF98101.1"/>
    <property type="molecule type" value="Genomic_DNA"/>
</dbReference>
<evidence type="ECO:0000313" key="1">
    <source>
        <dbReference type="EMBL" id="GAF98101.1"/>
    </source>
</evidence>